<proteinExistence type="predicted"/>
<feature type="chain" id="PRO_5022964349" evidence="1">
    <location>
        <begin position="19"/>
        <end position="660"/>
    </location>
</feature>
<organism evidence="2 3">
    <name type="scientific">Puccinia graminis f. sp. tritici</name>
    <dbReference type="NCBI Taxonomy" id="56615"/>
    <lineage>
        <taxon>Eukaryota</taxon>
        <taxon>Fungi</taxon>
        <taxon>Dikarya</taxon>
        <taxon>Basidiomycota</taxon>
        <taxon>Pucciniomycotina</taxon>
        <taxon>Pucciniomycetes</taxon>
        <taxon>Pucciniales</taxon>
        <taxon>Pucciniaceae</taxon>
        <taxon>Puccinia</taxon>
    </lineage>
</organism>
<feature type="signal peptide" evidence="1">
    <location>
        <begin position="1"/>
        <end position="18"/>
    </location>
</feature>
<comment type="caution">
    <text evidence="2">The sequence shown here is derived from an EMBL/GenBank/DDBJ whole genome shotgun (WGS) entry which is preliminary data.</text>
</comment>
<evidence type="ECO:0000313" key="2">
    <source>
        <dbReference type="EMBL" id="KAA1131886.1"/>
    </source>
</evidence>
<dbReference type="EMBL" id="VDEP01000102">
    <property type="protein sequence ID" value="KAA1131886.1"/>
    <property type="molecule type" value="Genomic_DNA"/>
</dbReference>
<gene>
    <name evidence="2" type="ORF">PGTUg99_032203</name>
</gene>
<keyword evidence="1" id="KW-0732">Signal</keyword>
<evidence type="ECO:0000313" key="3">
    <source>
        <dbReference type="Proteomes" id="UP000325313"/>
    </source>
</evidence>
<accession>A0A5B0S0N9</accession>
<reference evidence="2 3" key="1">
    <citation type="submission" date="2019-05" db="EMBL/GenBank/DDBJ databases">
        <title>Emergence of the Ug99 lineage of the wheat stem rust pathogen through somatic hybridization.</title>
        <authorList>
            <person name="Li F."/>
            <person name="Upadhyaya N.M."/>
            <person name="Sperschneider J."/>
            <person name="Matny O."/>
            <person name="Nguyen-Phuc H."/>
            <person name="Mago R."/>
            <person name="Raley C."/>
            <person name="Miller M.E."/>
            <person name="Silverstein K.A.T."/>
            <person name="Henningsen E."/>
            <person name="Hirsch C.D."/>
            <person name="Visser B."/>
            <person name="Pretorius Z.A."/>
            <person name="Steffenson B.J."/>
            <person name="Schwessinger B."/>
            <person name="Dodds P.N."/>
            <person name="Figueroa M."/>
        </authorList>
    </citation>
    <scope>NUCLEOTIDE SEQUENCE [LARGE SCALE GENOMIC DNA]</scope>
    <source>
        <strain evidence="2 3">Ug99</strain>
    </source>
</reference>
<name>A0A5B0S0N9_PUCGR</name>
<dbReference type="AlphaFoldDB" id="A0A5B0S0N9"/>
<dbReference type="Proteomes" id="UP000325313">
    <property type="component" value="Unassembled WGS sequence"/>
</dbReference>
<evidence type="ECO:0000256" key="1">
    <source>
        <dbReference type="SAM" id="SignalP"/>
    </source>
</evidence>
<sequence>MHTLLFSQLCLISQLVIWEALIGNGFLHVKASEQLVESQAHDSYITGGRYMPTHTDPWGWERNSRYSWDWDRKKKIEDRWEPMGIESWKRDSLRSDYSGVPTTQFVLHVPKPEILPIQESENQLKDLLGRLGDIFTSTFRLKNENSLLVELKEHLSLMNLALDGIYKPDSSSFNLFGTQIPMHEILVNNFIMEWNNMWQKLELNTTSTSKSSVYIEMERIMILFLTESIKHKIGNLKNIKTFLRGTRGKILVLNHMKDIFIEAEQLGRYILTIDFKSTIIQSSAYGELQVLLEVMDPDFWAMIELNYLCQVVEKNNKLVSQYIKETVELLKAKSIQINGTGETKFMPHEVANNSKFEHETLVKKLLEDIQMAKYKDPKIPPGYDYLNLKLLYDIHKLLLNLDMEYASRKFIEKVEMTRNYQCLLLLEDFIRYFSVTANLYLVTRPVEIGCRKSHNPMEIEKAKYRMFISIPEFSARIESSQKLSPMENPKFERIRYNYLDQECTQIWGETFQTSVEMFLKNQKGALLPFFWWKQAHEAYFARLKHFKKTQISSDTDSPILTHIQRITIRTTREFHRNIKALGKKRSHRYLFPTKFLKHLESVPKENSKLNFIFEEYSHSNTKKIGLSFAARSNEVDLKRKIIIEVDDNGPEKKKGKSSTS</sequence>
<protein>
    <submittedName>
        <fullName evidence="2">Uncharacterized protein</fullName>
    </submittedName>
</protein>